<name>A0A364NTC3_9PROT</name>
<accession>A0A364NTC3</accession>
<evidence type="ECO:0000313" key="2">
    <source>
        <dbReference type="EMBL" id="RAU20316.1"/>
    </source>
</evidence>
<dbReference type="Proteomes" id="UP000251075">
    <property type="component" value="Unassembled WGS sequence"/>
</dbReference>
<gene>
    <name evidence="2" type="ORF">CU669_18895</name>
</gene>
<dbReference type="RefSeq" id="WP_112147153.1">
    <property type="nucleotide sequence ID" value="NZ_PGTO01000026.1"/>
</dbReference>
<reference evidence="2 3" key="1">
    <citation type="submission" date="2017-11" db="EMBL/GenBank/DDBJ databases">
        <title>Draft genome sequence of magnetotactic bacterium Magnetospirillum kuznetsovii LBB-42.</title>
        <authorList>
            <person name="Grouzdev D.S."/>
            <person name="Rysina M.S."/>
            <person name="Baslerov R.V."/>
            <person name="Koziaeva V."/>
        </authorList>
    </citation>
    <scope>NUCLEOTIDE SEQUENCE [LARGE SCALE GENOMIC DNA]</scope>
    <source>
        <strain evidence="2 3">LBB-42</strain>
    </source>
</reference>
<dbReference type="OrthoDB" id="7307644at2"/>
<evidence type="ECO:0008006" key="4">
    <source>
        <dbReference type="Google" id="ProtNLM"/>
    </source>
</evidence>
<evidence type="ECO:0000256" key="1">
    <source>
        <dbReference type="SAM" id="MobiDB-lite"/>
    </source>
</evidence>
<dbReference type="AlphaFoldDB" id="A0A364NTC3"/>
<comment type="caution">
    <text evidence="2">The sequence shown here is derived from an EMBL/GenBank/DDBJ whole genome shotgun (WGS) entry which is preliminary data.</text>
</comment>
<dbReference type="InterPro" id="IPR021333">
    <property type="entry name" value="DUF2946"/>
</dbReference>
<protein>
    <recommendedName>
        <fullName evidence="4">DUF2946 domain-containing protein</fullName>
    </recommendedName>
</protein>
<dbReference type="EMBL" id="PGTO01000026">
    <property type="protein sequence ID" value="RAU20316.1"/>
    <property type="molecule type" value="Genomic_DNA"/>
</dbReference>
<evidence type="ECO:0000313" key="3">
    <source>
        <dbReference type="Proteomes" id="UP000251075"/>
    </source>
</evidence>
<organism evidence="2 3">
    <name type="scientific">Paramagnetospirillum kuznetsovii</name>
    <dbReference type="NCBI Taxonomy" id="2053833"/>
    <lineage>
        <taxon>Bacteria</taxon>
        <taxon>Pseudomonadati</taxon>
        <taxon>Pseudomonadota</taxon>
        <taxon>Alphaproteobacteria</taxon>
        <taxon>Rhodospirillales</taxon>
        <taxon>Magnetospirillaceae</taxon>
        <taxon>Paramagnetospirillum</taxon>
    </lineage>
</organism>
<keyword evidence="3" id="KW-1185">Reference proteome</keyword>
<proteinExistence type="predicted"/>
<dbReference type="Pfam" id="PF11162">
    <property type="entry name" value="DUF2946"/>
    <property type="match status" value="1"/>
</dbReference>
<feature type="region of interest" description="Disordered" evidence="1">
    <location>
        <begin position="115"/>
        <end position="140"/>
    </location>
</feature>
<sequence>MIRIRSIQPHPAQPLLKRLGCWLALVVLTLQLAGAAVAPTISPAIIATADDHMVICTVGGMVELGEDGLPIPATPAKDHVGPCVFCLPLLHGHVLAQTLATTAFDRTDLARSEKILPSSPTHAPPVRLAGAASPQAPPVS</sequence>